<organism evidence="2 3">
    <name type="scientific">Ostreobium quekettii</name>
    <dbReference type="NCBI Taxonomy" id="121088"/>
    <lineage>
        <taxon>Eukaryota</taxon>
        <taxon>Viridiplantae</taxon>
        <taxon>Chlorophyta</taxon>
        <taxon>core chlorophytes</taxon>
        <taxon>Ulvophyceae</taxon>
        <taxon>TCBD clade</taxon>
        <taxon>Bryopsidales</taxon>
        <taxon>Ostreobineae</taxon>
        <taxon>Ostreobiaceae</taxon>
        <taxon>Ostreobium</taxon>
    </lineage>
</organism>
<evidence type="ECO:0000256" key="1">
    <source>
        <dbReference type="SAM" id="MobiDB-lite"/>
    </source>
</evidence>
<sequence length="134" mass="15635">MIQTDGLRSQWTPSQIACLVFLQVVASSIQLVRREFNAQQLTPAQHTYPPSGSSRMSEPASEPRSPSPWDELFRSPRSYYDNRTTKRNPKAPDFVHKETKEGLWLDSYRTPQWVHQQIDDLYHEERDDELAANF</sequence>
<feature type="compositionally biased region" description="Polar residues" evidence="1">
    <location>
        <begin position="39"/>
        <end position="52"/>
    </location>
</feature>
<feature type="compositionally biased region" description="Low complexity" evidence="1">
    <location>
        <begin position="53"/>
        <end position="68"/>
    </location>
</feature>
<dbReference type="Proteomes" id="UP000708148">
    <property type="component" value="Unassembled WGS sequence"/>
</dbReference>
<gene>
    <name evidence="2" type="ORF">OSTQU699_LOCUS5958</name>
</gene>
<protein>
    <submittedName>
        <fullName evidence="2">Uncharacterized protein</fullName>
    </submittedName>
</protein>
<feature type="region of interest" description="Disordered" evidence="1">
    <location>
        <begin position="39"/>
        <end position="94"/>
    </location>
</feature>
<keyword evidence="3" id="KW-1185">Reference proteome</keyword>
<name>A0A8S1JAC3_9CHLO</name>
<evidence type="ECO:0000313" key="2">
    <source>
        <dbReference type="EMBL" id="CAD7700599.1"/>
    </source>
</evidence>
<accession>A0A8S1JAC3</accession>
<comment type="caution">
    <text evidence="2">The sequence shown here is derived from an EMBL/GenBank/DDBJ whole genome shotgun (WGS) entry which is preliminary data.</text>
</comment>
<dbReference type="OrthoDB" id="1078367at2759"/>
<reference evidence="2" key="1">
    <citation type="submission" date="2020-12" db="EMBL/GenBank/DDBJ databases">
        <authorList>
            <person name="Iha C."/>
        </authorList>
    </citation>
    <scope>NUCLEOTIDE SEQUENCE</scope>
</reference>
<dbReference type="EMBL" id="CAJHUC010001304">
    <property type="protein sequence ID" value="CAD7700599.1"/>
    <property type="molecule type" value="Genomic_DNA"/>
</dbReference>
<evidence type="ECO:0000313" key="3">
    <source>
        <dbReference type="Proteomes" id="UP000708148"/>
    </source>
</evidence>
<proteinExistence type="predicted"/>
<dbReference type="AlphaFoldDB" id="A0A8S1JAC3"/>